<sequence>MNMETNIHIKIPLPIFLMAECRQHPNMILALLTEDQKRQVQDFVFDNLTDKDGSPEVTDLNVKRFQFDGERHKGSFRLHFQISRRFCCSDITGCNDDYLDFTFDYVKEEIHASAHYFQWNLDN</sequence>
<proteinExistence type="predicted"/>
<dbReference type="Proteomes" id="UP001597545">
    <property type="component" value="Unassembled WGS sequence"/>
</dbReference>
<comment type="caution">
    <text evidence="1">The sequence shown here is derived from an EMBL/GenBank/DDBJ whole genome shotgun (WGS) entry which is preliminary data.</text>
</comment>
<protein>
    <recommendedName>
        <fullName evidence="3">DUF3630 family protein</fullName>
    </recommendedName>
</protein>
<reference evidence="2" key="1">
    <citation type="journal article" date="2019" name="Int. J. Syst. Evol. Microbiol.">
        <title>The Global Catalogue of Microorganisms (GCM) 10K type strain sequencing project: providing services to taxonomists for standard genome sequencing and annotation.</title>
        <authorList>
            <consortium name="The Broad Institute Genomics Platform"/>
            <consortium name="The Broad Institute Genome Sequencing Center for Infectious Disease"/>
            <person name="Wu L."/>
            <person name="Ma J."/>
        </authorList>
    </citation>
    <scope>NUCLEOTIDE SEQUENCE [LARGE SCALE GENOMIC DNA]</scope>
    <source>
        <strain evidence="2">KCTC 42662</strain>
    </source>
</reference>
<organism evidence="1 2">
    <name type="scientific">Sphingobacterium suaedae</name>
    <dbReference type="NCBI Taxonomy" id="1686402"/>
    <lineage>
        <taxon>Bacteria</taxon>
        <taxon>Pseudomonadati</taxon>
        <taxon>Bacteroidota</taxon>
        <taxon>Sphingobacteriia</taxon>
        <taxon>Sphingobacteriales</taxon>
        <taxon>Sphingobacteriaceae</taxon>
        <taxon>Sphingobacterium</taxon>
    </lineage>
</organism>
<accession>A0ABW5KFA6</accession>
<evidence type="ECO:0000313" key="1">
    <source>
        <dbReference type="EMBL" id="MFD2547118.1"/>
    </source>
</evidence>
<dbReference type="EMBL" id="JBHULR010000003">
    <property type="protein sequence ID" value="MFD2547118.1"/>
    <property type="molecule type" value="Genomic_DNA"/>
</dbReference>
<evidence type="ECO:0000313" key="2">
    <source>
        <dbReference type="Proteomes" id="UP001597545"/>
    </source>
</evidence>
<evidence type="ECO:0008006" key="3">
    <source>
        <dbReference type="Google" id="ProtNLM"/>
    </source>
</evidence>
<name>A0ABW5KFA6_9SPHI</name>
<keyword evidence="2" id="KW-1185">Reference proteome</keyword>
<dbReference type="RefSeq" id="WP_380901566.1">
    <property type="nucleotide sequence ID" value="NZ_JBHUEG010000007.1"/>
</dbReference>
<gene>
    <name evidence="1" type="ORF">ACFSR5_05585</name>
</gene>